<dbReference type="OrthoDB" id="342264at2759"/>
<organism evidence="2 3">
    <name type="scientific">Peltaster fructicola</name>
    <dbReference type="NCBI Taxonomy" id="286661"/>
    <lineage>
        <taxon>Eukaryota</taxon>
        <taxon>Fungi</taxon>
        <taxon>Dikarya</taxon>
        <taxon>Ascomycota</taxon>
        <taxon>Pezizomycotina</taxon>
        <taxon>Dothideomycetes</taxon>
        <taxon>Dothideomycetes incertae sedis</taxon>
        <taxon>Peltaster</taxon>
    </lineage>
</organism>
<feature type="region of interest" description="Disordered" evidence="1">
    <location>
        <begin position="125"/>
        <end position="248"/>
    </location>
</feature>
<keyword evidence="3" id="KW-1185">Reference proteome</keyword>
<evidence type="ECO:0000313" key="2">
    <source>
        <dbReference type="EMBL" id="QIW96139.1"/>
    </source>
</evidence>
<dbReference type="Proteomes" id="UP000503462">
    <property type="component" value="Chromosome 1"/>
</dbReference>
<sequence length="479" mass="53398">MSVLRRMQQNGWVDGRPERKLVAAGTIDTYFLAKTDTVEEFCLVQRHNGEIIVIKKDDEELRDVRIAHFRQFLLHTPASIPLVETNQHKAAATRVMARVSIDADLASPTEIADVEAHSLNLRSIPGHRIDNQQDDDGEEVYSTARDSVTTSTGKTESTLTESAQDATVSTFETIGETPVKSKAKVESRKTTDAVPHNGGFGGQHDRRSQHGITQPDPQSPAPSSDTAIISSVSSARPKRKASITGTEFRGSTGLKKAIKTSTLALRRTERGHDAHQNILLSSSSQFRDDKRMVRWLRGQDITLLQDIPKENVDYTYVVGEADLQLSIKLLRTLVLGQTIVMDSWLESSRLDNRLLDPASFQHSQMISPTNRDRIFAHWTVMITPDVYQSFSSGWLAIASLLRDAGAYRVEHKASHKWHELSDTTNMLFVALNKSDMKGRQIADGTGAPVYHKDILTQSIFHGKLLTDSKEYRLDYGTAL</sequence>
<evidence type="ECO:0008006" key="4">
    <source>
        <dbReference type="Google" id="ProtNLM"/>
    </source>
</evidence>
<accession>A0A6H0XNS8</accession>
<name>A0A6H0XNS8_9PEZI</name>
<gene>
    <name evidence="2" type="ORF">AMS68_001657</name>
</gene>
<reference evidence="2 3" key="1">
    <citation type="journal article" date="2016" name="Sci. Rep.">
        <title>Peltaster fructicola genome reveals evolution from an invasive phytopathogen to an ectophytic parasite.</title>
        <authorList>
            <person name="Xu C."/>
            <person name="Chen H."/>
            <person name="Gleason M.L."/>
            <person name="Xu J.R."/>
            <person name="Liu H."/>
            <person name="Zhang R."/>
            <person name="Sun G."/>
        </authorList>
    </citation>
    <scope>NUCLEOTIDE SEQUENCE [LARGE SCALE GENOMIC DNA]</scope>
    <source>
        <strain evidence="2 3">LNHT1506</strain>
    </source>
</reference>
<feature type="compositionally biased region" description="Low complexity" evidence="1">
    <location>
        <begin position="147"/>
        <end position="162"/>
    </location>
</feature>
<feature type="compositionally biased region" description="Low complexity" evidence="1">
    <location>
        <begin position="213"/>
        <end position="235"/>
    </location>
</feature>
<dbReference type="InterPro" id="IPR036420">
    <property type="entry name" value="BRCT_dom_sf"/>
</dbReference>
<evidence type="ECO:0000256" key="1">
    <source>
        <dbReference type="SAM" id="MobiDB-lite"/>
    </source>
</evidence>
<protein>
    <recommendedName>
        <fullName evidence="4">BRCT domain-containing protein</fullName>
    </recommendedName>
</protein>
<dbReference type="AlphaFoldDB" id="A0A6H0XNS8"/>
<evidence type="ECO:0000313" key="3">
    <source>
        <dbReference type="Proteomes" id="UP000503462"/>
    </source>
</evidence>
<proteinExistence type="predicted"/>
<feature type="compositionally biased region" description="Polar residues" evidence="1">
    <location>
        <begin position="163"/>
        <end position="172"/>
    </location>
</feature>
<dbReference type="EMBL" id="CP051139">
    <property type="protein sequence ID" value="QIW96139.1"/>
    <property type="molecule type" value="Genomic_DNA"/>
</dbReference>
<dbReference type="Gene3D" id="3.40.50.10190">
    <property type="entry name" value="BRCT domain"/>
    <property type="match status" value="1"/>
</dbReference>